<evidence type="ECO:0000313" key="3">
    <source>
        <dbReference type="Proteomes" id="UP001163152"/>
    </source>
</evidence>
<sequence>MNQTSLNLIAITIFVLVMASLLGPLLQISPVIPAIAVFGILSVATVDSFTWQGQLGTLVIDWFNQFSTEHRDRVLRHEAGHFLVAHLLNIPVTGYTLSAWDAFRQHQPGFGGVSFGSEELDQAIEQRVLSTQLLDRYCMVLMAGIAAETLVYGNAEGGADDRQKLRFLWSQLNRPDTEAEPKQKWAAFQAKNLIKTHEVAYNALIAAMEQQAPVEDCRLAIEQHLAQNLP</sequence>
<keyword evidence="2" id="KW-0378">Hydrolase</keyword>
<dbReference type="GO" id="GO:0006508">
    <property type="term" value="P:proteolysis"/>
    <property type="evidence" value="ECO:0007669"/>
    <property type="project" value="UniProtKB-KW"/>
</dbReference>
<name>A0A9E9CAX3_9CYAN</name>
<dbReference type="Gene3D" id="1.20.58.760">
    <property type="entry name" value="Peptidase M41"/>
    <property type="match status" value="1"/>
</dbReference>
<evidence type="ECO:0000313" key="2">
    <source>
        <dbReference type="EMBL" id="WAL59465.1"/>
    </source>
</evidence>
<keyword evidence="1" id="KW-0812">Transmembrane</keyword>
<gene>
    <name evidence="2" type="ORF">OXH18_20170</name>
</gene>
<dbReference type="PANTHER" id="PTHR33471">
    <property type="entry name" value="ATP-DEPENDENT ZINC METALLOPROTEASE-RELATED"/>
    <property type="match status" value="1"/>
</dbReference>
<keyword evidence="2" id="KW-0645">Protease</keyword>
<keyword evidence="1" id="KW-1133">Transmembrane helix</keyword>
<accession>A0A9E9CAX3</accession>
<dbReference type="RefSeq" id="WP_268609260.1">
    <property type="nucleotide sequence ID" value="NZ_CP113797.1"/>
</dbReference>
<dbReference type="SUPFAM" id="SSF140990">
    <property type="entry name" value="FtsH protease domain-like"/>
    <property type="match status" value="1"/>
</dbReference>
<keyword evidence="3" id="KW-1185">Reference proteome</keyword>
<feature type="transmembrane region" description="Helical" evidence="1">
    <location>
        <begin position="6"/>
        <end position="26"/>
    </location>
</feature>
<dbReference type="PANTHER" id="PTHR33471:SF7">
    <property type="entry name" value="ATP-DEPENDENT ZINC METALLOPROTEASE-RELATED"/>
    <property type="match status" value="1"/>
</dbReference>
<dbReference type="GO" id="GO:0004222">
    <property type="term" value="F:metalloendopeptidase activity"/>
    <property type="evidence" value="ECO:0007669"/>
    <property type="project" value="InterPro"/>
</dbReference>
<evidence type="ECO:0000256" key="1">
    <source>
        <dbReference type="SAM" id="Phobius"/>
    </source>
</evidence>
<keyword evidence="1" id="KW-0472">Membrane</keyword>
<organism evidence="2 3">
    <name type="scientific">Thermocoleostomius sinensis A174</name>
    <dbReference type="NCBI Taxonomy" id="2016057"/>
    <lineage>
        <taxon>Bacteria</taxon>
        <taxon>Bacillati</taxon>
        <taxon>Cyanobacteriota</taxon>
        <taxon>Cyanophyceae</taxon>
        <taxon>Oculatellales</taxon>
        <taxon>Oculatellaceae</taxon>
        <taxon>Thermocoleostomius</taxon>
    </lineage>
</organism>
<dbReference type="GO" id="GO:0004176">
    <property type="term" value="F:ATP-dependent peptidase activity"/>
    <property type="evidence" value="ECO:0007669"/>
    <property type="project" value="InterPro"/>
</dbReference>
<dbReference type="AlphaFoldDB" id="A0A9E9CAX3"/>
<dbReference type="InterPro" id="IPR037219">
    <property type="entry name" value="Peptidase_M41-like"/>
</dbReference>
<protein>
    <submittedName>
        <fullName evidence="2">ATP-dependent Zn protease</fullName>
    </submittedName>
</protein>
<dbReference type="GO" id="GO:0005524">
    <property type="term" value="F:ATP binding"/>
    <property type="evidence" value="ECO:0007669"/>
    <property type="project" value="InterPro"/>
</dbReference>
<reference evidence="2" key="1">
    <citation type="submission" date="2022-12" db="EMBL/GenBank/DDBJ databases">
        <title>Polyphasic identification of a Novel Hot-Spring Cyanobacterium Ocullathermofonsia sinensis gen nov. sp. nov. and Genomic Insights on its Adaptations to the Thermal Habitat.</title>
        <authorList>
            <person name="Daroch M."/>
            <person name="Tang J."/>
            <person name="Jiang Y."/>
        </authorList>
    </citation>
    <scope>NUCLEOTIDE SEQUENCE</scope>
    <source>
        <strain evidence="2">PKUAC-SCTA174</strain>
    </source>
</reference>
<dbReference type="Proteomes" id="UP001163152">
    <property type="component" value="Chromosome"/>
</dbReference>
<dbReference type="KEGG" id="tsin:OXH18_20170"/>
<proteinExistence type="predicted"/>
<dbReference type="EMBL" id="CP113797">
    <property type="protein sequence ID" value="WAL59465.1"/>
    <property type="molecule type" value="Genomic_DNA"/>
</dbReference>